<dbReference type="InterPro" id="IPR027417">
    <property type="entry name" value="P-loop_NTPase"/>
</dbReference>
<name>A0A9E6ZR15_9HYPH</name>
<dbReference type="EMBL" id="CP083239">
    <property type="protein sequence ID" value="UOK70181.1"/>
    <property type="molecule type" value="Genomic_DNA"/>
</dbReference>
<protein>
    <submittedName>
        <fullName evidence="2">Terminase large subunit</fullName>
    </submittedName>
</protein>
<dbReference type="AlphaFoldDB" id="A0A9E6ZR15"/>
<dbReference type="Proteomes" id="UP000831684">
    <property type="component" value="Chromosome"/>
</dbReference>
<dbReference type="KEGG" id="apol:K9D25_15790"/>
<evidence type="ECO:0000313" key="2">
    <source>
        <dbReference type="EMBL" id="UOK70181.1"/>
    </source>
</evidence>
<evidence type="ECO:0000313" key="3">
    <source>
        <dbReference type="Proteomes" id="UP000831684"/>
    </source>
</evidence>
<evidence type="ECO:0000259" key="1">
    <source>
        <dbReference type="Pfam" id="PF20441"/>
    </source>
</evidence>
<dbReference type="InterPro" id="IPR005021">
    <property type="entry name" value="Terminase_largesu-like"/>
</dbReference>
<proteinExistence type="predicted"/>
<dbReference type="PANTHER" id="PTHR41287:SF1">
    <property type="entry name" value="PROTEIN YMFN"/>
    <property type="match status" value="1"/>
</dbReference>
<gene>
    <name evidence="2" type="ORF">K9D25_15790</name>
</gene>
<dbReference type="PANTHER" id="PTHR41287">
    <property type="match status" value="1"/>
</dbReference>
<organism evidence="2 3">
    <name type="scientific">Ancylobacter polymorphus</name>
    <dbReference type="NCBI Taxonomy" id="223390"/>
    <lineage>
        <taxon>Bacteria</taxon>
        <taxon>Pseudomonadati</taxon>
        <taxon>Pseudomonadota</taxon>
        <taxon>Alphaproteobacteria</taxon>
        <taxon>Hyphomicrobiales</taxon>
        <taxon>Xanthobacteraceae</taxon>
        <taxon>Ancylobacter</taxon>
    </lineage>
</organism>
<dbReference type="Pfam" id="PF20441">
    <property type="entry name" value="TerL_nuclease"/>
    <property type="match status" value="1"/>
</dbReference>
<feature type="domain" description="Terminase large subunit-like endonuclease" evidence="1">
    <location>
        <begin position="419"/>
        <end position="538"/>
    </location>
</feature>
<dbReference type="Gene3D" id="3.40.50.300">
    <property type="entry name" value="P-loop containing nucleotide triphosphate hydrolases"/>
    <property type="match status" value="1"/>
</dbReference>
<sequence>MWDLSCPDWEDRIRSGRSLIPDLPLMSEEAELALAMFDELELPDVPGTPPMRDACGLWFREIVRAAFGSWDPVARVRYIRDIFAMLPKGQSKTTYSAGLLLIIMLMNIRPRAEALFVAPTQAISENAYDKAVGMIDRKPELKRRFLPRDHIKTIVDQANGTELRVKTFDVNILTGSILIAALVDELHLLGRNAHTTKVMRQIRGGLEKTPEGLLIITTTQSDAAPVGAFKDELKFARKMRDGEYRGRDVRQMLPILYEFPRDIAADPAKWKDPDNWGLVMPNLGRSVQLPSLIADWNSEQEKGDHAIKVWASQHLNIEIGVGIADDGWRGADYWELRADTGLTLEALIARSEVAVVGLDGGGLDDLFGLCVIGREKVTRRWLVWSHAYAHPNVREVRKDIAATLDDFEAEGSLTFAEVSEYLAEIAAIVALLKSEGLLPAKDAVGFDPNNIAALIDTLAACGIEGPMLRRLLQGPALSPALWGLEHKLSDDTVSHAGLALMNWCVGNVKVEVKANGNMATKQAAGRAKIDPFIAMLCAAILMSWNPTAAGAGMAGFFKSLKGAAA</sequence>
<accession>A0A9E6ZR15</accession>
<dbReference type="RefSeq" id="WP_244376585.1">
    <property type="nucleotide sequence ID" value="NZ_CP083239.1"/>
</dbReference>
<dbReference type="InterPro" id="IPR046462">
    <property type="entry name" value="TerL_nuclease"/>
</dbReference>
<reference evidence="2" key="1">
    <citation type="submission" date="2021-09" db="EMBL/GenBank/DDBJ databases">
        <title>Network and meta-omics reveal the key degrader and cooperation patterns in an efficient 1,4-dioxane-degrading microbial community.</title>
        <authorList>
            <person name="Dai C."/>
        </authorList>
    </citation>
    <scope>NUCLEOTIDE SEQUENCE</scope>
    <source>
        <strain evidence="2">ZM13</strain>
    </source>
</reference>
<dbReference type="GO" id="GO:0004519">
    <property type="term" value="F:endonuclease activity"/>
    <property type="evidence" value="ECO:0007669"/>
    <property type="project" value="InterPro"/>
</dbReference>